<evidence type="ECO:0000313" key="2">
    <source>
        <dbReference type="Proteomes" id="UP000295604"/>
    </source>
</evidence>
<dbReference type="AlphaFoldDB" id="A0A4R8T955"/>
<organism evidence="1 2">
    <name type="scientific">Colletotrichum sidae</name>
    <dbReference type="NCBI Taxonomy" id="1347389"/>
    <lineage>
        <taxon>Eukaryota</taxon>
        <taxon>Fungi</taxon>
        <taxon>Dikarya</taxon>
        <taxon>Ascomycota</taxon>
        <taxon>Pezizomycotina</taxon>
        <taxon>Sordariomycetes</taxon>
        <taxon>Hypocreomycetidae</taxon>
        <taxon>Glomerellales</taxon>
        <taxon>Glomerellaceae</taxon>
        <taxon>Colletotrichum</taxon>
        <taxon>Colletotrichum orbiculare species complex</taxon>
    </lineage>
</organism>
<evidence type="ECO:0000313" key="1">
    <source>
        <dbReference type="EMBL" id="TEA14004.1"/>
    </source>
</evidence>
<keyword evidence="2" id="KW-1185">Reference proteome</keyword>
<gene>
    <name evidence="1" type="ORF">C8034_v006902</name>
</gene>
<accession>A0A4R8T955</accession>
<dbReference type="EMBL" id="QAPF01000178">
    <property type="protein sequence ID" value="TEA14004.1"/>
    <property type="molecule type" value="Genomic_DNA"/>
</dbReference>
<comment type="caution">
    <text evidence="1">The sequence shown here is derived from an EMBL/GenBank/DDBJ whole genome shotgun (WGS) entry which is preliminary data.</text>
</comment>
<reference evidence="1 2" key="1">
    <citation type="submission" date="2018-11" db="EMBL/GenBank/DDBJ databases">
        <title>Genome sequence and assembly of Colletotrichum sidae.</title>
        <authorList>
            <person name="Gan P."/>
            <person name="Shirasu K."/>
        </authorList>
    </citation>
    <scope>NUCLEOTIDE SEQUENCE [LARGE SCALE GENOMIC DNA]</scope>
    <source>
        <strain evidence="1 2">CBS 518.97</strain>
    </source>
</reference>
<protein>
    <submittedName>
        <fullName evidence="1">Uncharacterized protein</fullName>
    </submittedName>
</protein>
<sequence length="110" mass="11953">MGDGHTQYTHLYVALLCTPLLQRTRSRERSAGDEQVHAGQAGVRADGHTTTSFRGCTGHGYIHFGRDVVPTGAALVNQALCTIMANGRVNYTLPSWHTQWLGRAASLMSD</sequence>
<proteinExistence type="predicted"/>
<name>A0A4R8T955_9PEZI</name>
<dbReference type="Proteomes" id="UP000295604">
    <property type="component" value="Unassembled WGS sequence"/>
</dbReference>